<evidence type="ECO:0000313" key="15">
    <source>
        <dbReference type="Proteomes" id="UP000001508"/>
    </source>
</evidence>
<evidence type="ECO:0000259" key="13">
    <source>
        <dbReference type="Pfam" id="PF01728"/>
    </source>
</evidence>
<dbReference type="OrthoDB" id="9790080at2"/>
<dbReference type="GO" id="GO:0008650">
    <property type="term" value="F:rRNA (uridine-2'-O-)-methyltransferase activity"/>
    <property type="evidence" value="ECO:0007669"/>
    <property type="project" value="UniProtKB-UniRule"/>
</dbReference>
<comment type="function">
    <text evidence="5 11">Specifically methylates the uridine in position 2552 of 23S rRNA at the 2'-O position of the ribose in the fully assembled 50S ribosomal subunit.</text>
</comment>
<comment type="similarity">
    <text evidence="11">Belongs to the class I-like SAM-binding methyltransferase superfamily. RNA methyltransferase RlmE family.</text>
</comment>
<dbReference type="AlphaFoldDB" id="D6Z2Y2"/>
<proteinExistence type="inferred from homology"/>
<evidence type="ECO:0000256" key="2">
    <source>
        <dbReference type="ARBA" id="ARBA00022603"/>
    </source>
</evidence>
<dbReference type="RefSeq" id="WP_013163436.1">
    <property type="nucleotide sequence ID" value="NC_014216.1"/>
</dbReference>
<evidence type="ECO:0000256" key="6">
    <source>
        <dbReference type="ARBA" id="ARBA00038861"/>
    </source>
</evidence>
<accession>D6Z2Y2</accession>
<keyword evidence="11" id="KW-0963">Cytoplasm</keyword>
<evidence type="ECO:0000256" key="12">
    <source>
        <dbReference type="PIRSR" id="PIRSR005461-1"/>
    </source>
</evidence>
<dbReference type="EC" id="2.1.1.166" evidence="6 11"/>
<keyword evidence="4 11" id="KW-0949">S-adenosyl-L-methionine</keyword>
<name>D6Z2Y2_DESAT</name>
<dbReference type="InParanoid" id="D6Z2Y2"/>
<dbReference type="InterPro" id="IPR015507">
    <property type="entry name" value="rRNA-MeTfrase_E"/>
</dbReference>
<comment type="subcellular location">
    <subcellularLocation>
        <location evidence="11">Cytoplasm</location>
    </subcellularLocation>
</comment>
<organism evidence="14 15">
    <name type="scientific">Desulfurivibrio alkaliphilus (strain DSM 19089 / UNIQEM U267 / AHT2)</name>
    <dbReference type="NCBI Taxonomy" id="589865"/>
    <lineage>
        <taxon>Bacteria</taxon>
        <taxon>Pseudomonadati</taxon>
        <taxon>Thermodesulfobacteriota</taxon>
        <taxon>Desulfobulbia</taxon>
        <taxon>Desulfobulbales</taxon>
        <taxon>Desulfobulbaceae</taxon>
        <taxon>Desulfurivibrio</taxon>
    </lineage>
</organism>
<evidence type="ECO:0000256" key="8">
    <source>
        <dbReference type="ARBA" id="ARBA00041995"/>
    </source>
</evidence>
<feature type="binding site" evidence="11">
    <location>
        <position position="51"/>
    </location>
    <ligand>
        <name>S-adenosyl-L-methionine</name>
        <dbReference type="ChEBI" id="CHEBI:59789"/>
    </ligand>
</feature>
<evidence type="ECO:0000256" key="4">
    <source>
        <dbReference type="ARBA" id="ARBA00022691"/>
    </source>
</evidence>
<feature type="binding site" evidence="11">
    <location>
        <position position="89"/>
    </location>
    <ligand>
        <name>S-adenosyl-L-methionine</name>
        <dbReference type="ChEBI" id="CHEBI:59789"/>
    </ligand>
</feature>
<dbReference type="STRING" id="589865.DaAHT2_1210"/>
<evidence type="ECO:0000256" key="1">
    <source>
        <dbReference type="ARBA" id="ARBA00022552"/>
    </source>
</evidence>
<comment type="catalytic activity">
    <reaction evidence="10 11">
        <text>uridine(2552) in 23S rRNA + S-adenosyl-L-methionine = 2'-O-methyluridine(2552) in 23S rRNA + S-adenosyl-L-homocysteine + H(+)</text>
        <dbReference type="Rhea" id="RHEA:42720"/>
        <dbReference type="Rhea" id="RHEA-COMP:10202"/>
        <dbReference type="Rhea" id="RHEA-COMP:10203"/>
        <dbReference type="ChEBI" id="CHEBI:15378"/>
        <dbReference type="ChEBI" id="CHEBI:57856"/>
        <dbReference type="ChEBI" id="CHEBI:59789"/>
        <dbReference type="ChEBI" id="CHEBI:65315"/>
        <dbReference type="ChEBI" id="CHEBI:74478"/>
        <dbReference type="EC" id="2.1.1.166"/>
    </reaction>
</comment>
<dbReference type="FunCoup" id="D6Z2Y2">
    <property type="interactions" value="361"/>
</dbReference>
<evidence type="ECO:0000256" key="5">
    <source>
        <dbReference type="ARBA" id="ARBA00037569"/>
    </source>
</evidence>
<dbReference type="HOGENOM" id="CLU_009422_4_0_7"/>
<dbReference type="InterPro" id="IPR029063">
    <property type="entry name" value="SAM-dependent_MTases_sf"/>
</dbReference>
<evidence type="ECO:0000256" key="9">
    <source>
        <dbReference type="ARBA" id="ARBA00042745"/>
    </source>
</evidence>
<evidence type="ECO:0000256" key="7">
    <source>
        <dbReference type="ARBA" id="ARBA00041129"/>
    </source>
</evidence>
<keyword evidence="2 11" id="KW-0489">Methyltransferase</keyword>
<feature type="active site" description="Proton acceptor" evidence="11 12">
    <location>
        <position position="152"/>
    </location>
</feature>
<dbReference type="Pfam" id="PF01728">
    <property type="entry name" value="FtsJ"/>
    <property type="match status" value="1"/>
</dbReference>
<evidence type="ECO:0000313" key="14">
    <source>
        <dbReference type="EMBL" id="ADH85907.1"/>
    </source>
</evidence>
<dbReference type="EMBL" id="CP001940">
    <property type="protein sequence ID" value="ADH85907.1"/>
    <property type="molecule type" value="Genomic_DNA"/>
</dbReference>
<evidence type="ECO:0000256" key="11">
    <source>
        <dbReference type="HAMAP-Rule" id="MF_01547"/>
    </source>
</evidence>
<keyword evidence="3 11" id="KW-0808">Transferase</keyword>
<evidence type="ECO:0000256" key="10">
    <source>
        <dbReference type="ARBA" id="ARBA00048970"/>
    </source>
</evidence>
<dbReference type="Gene3D" id="3.40.50.150">
    <property type="entry name" value="Vaccinia Virus protein VP39"/>
    <property type="match status" value="1"/>
</dbReference>
<dbReference type="KEGG" id="dak:DaAHT2_1210"/>
<feature type="binding site" evidence="11">
    <location>
        <position position="112"/>
    </location>
    <ligand>
        <name>S-adenosyl-L-methionine</name>
        <dbReference type="ChEBI" id="CHEBI:59789"/>
    </ligand>
</feature>
<protein>
    <recommendedName>
        <fullName evidence="7 11">Ribosomal RNA large subunit methyltransferase E</fullName>
        <ecNumber evidence="6 11">2.1.1.166</ecNumber>
    </recommendedName>
    <alternativeName>
        <fullName evidence="9 11">23S rRNA Um2552 methyltransferase</fullName>
    </alternativeName>
    <alternativeName>
        <fullName evidence="8 11">rRNA (uridine-2'-O-)-methyltransferase</fullName>
    </alternativeName>
</protein>
<dbReference type="eggNOG" id="COG0293">
    <property type="taxonomic scope" value="Bacteria"/>
</dbReference>
<keyword evidence="1 11" id="KW-0698">rRNA processing</keyword>
<sequence>MKQVQDFYFRKARKEGYPARSVYKLEEAQQKFKLLRPGDKVLDLGCQPGSWSIYAARVVGRQGLVVGVDITAGPIKTRGGAPFHFVLGDITRESVQEKVRGICSRYRVLISDMAPRTTGNRWADQQQSLRLARTVLELAANWLQPGGHLYCKVFEGEDFQELVADVRRSFGKVKVFKPKSSRTESREVFLLAMDYKG</sequence>
<feature type="domain" description="Ribosomal RNA methyltransferase FtsJ" evidence="13">
    <location>
        <begin position="17"/>
        <end position="194"/>
    </location>
</feature>
<dbReference type="HAMAP" id="MF_01547">
    <property type="entry name" value="RNA_methyltr_E"/>
    <property type="match status" value="1"/>
</dbReference>
<dbReference type="PIRSF" id="PIRSF005461">
    <property type="entry name" value="23S_rRNA_mtase"/>
    <property type="match status" value="1"/>
</dbReference>
<gene>
    <name evidence="11" type="primary">rlmE</name>
    <name evidence="11" type="synonym">ftsJ</name>
    <name evidence="11" type="synonym">rrmJ</name>
    <name evidence="14" type="ordered locus">DaAHT2_1210</name>
</gene>
<evidence type="ECO:0000256" key="3">
    <source>
        <dbReference type="ARBA" id="ARBA00022679"/>
    </source>
</evidence>
<keyword evidence="15" id="KW-1185">Reference proteome</keyword>
<dbReference type="InterPro" id="IPR050082">
    <property type="entry name" value="RNA_methyltr_RlmE"/>
</dbReference>
<dbReference type="PANTHER" id="PTHR10920:SF18">
    <property type="entry name" value="RRNA METHYLTRANSFERASE 2, MITOCHONDRIAL"/>
    <property type="match status" value="1"/>
</dbReference>
<feature type="binding site" evidence="11">
    <location>
        <position position="69"/>
    </location>
    <ligand>
        <name>S-adenosyl-L-methionine</name>
        <dbReference type="ChEBI" id="CHEBI:59789"/>
    </ligand>
</feature>
<dbReference type="GO" id="GO:0005737">
    <property type="term" value="C:cytoplasm"/>
    <property type="evidence" value="ECO:0007669"/>
    <property type="project" value="UniProtKB-SubCell"/>
</dbReference>
<reference evidence="15" key="1">
    <citation type="submission" date="2010-02" db="EMBL/GenBank/DDBJ databases">
        <title>Complete sequence of Desulfurivibrio alkaliphilus AHT2.</title>
        <authorList>
            <consortium name="US DOE Joint Genome Institute"/>
            <person name="Pitluck S."/>
            <person name="Chertkov O."/>
            <person name="Detter J.C."/>
            <person name="Han C."/>
            <person name="Tapia R."/>
            <person name="Larimer F."/>
            <person name="Land M."/>
            <person name="Hauser L."/>
            <person name="Kyrpides N."/>
            <person name="Mikhailova N."/>
            <person name="Sorokin D.Y."/>
            <person name="Muyzer G."/>
            <person name="Woyke T."/>
        </authorList>
    </citation>
    <scope>NUCLEOTIDE SEQUENCE [LARGE SCALE GENOMIC DNA]</scope>
    <source>
        <strain evidence="15">DSM 19089 / UNIQEM U267 / AHT2</strain>
    </source>
</reference>
<dbReference type="InterPro" id="IPR002877">
    <property type="entry name" value="RNA_MeTrfase_FtsJ_dom"/>
</dbReference>
<dbReference type="SUPFAM" id="SSF53335">
    <property type="entry name" value="S-adenosyl-L-methionine-dependent methyltransferases"/>
    <property type="match status" value="1"/>
</dbReference>
<dbReference type="Proteomes" id="UP000001508">
    <property type="component" value="Chromosome"/>
</dbReference>
<feature type="binding site" evidence="11">
    <location>
        <position position="49"/>
    </location>
    <ligand>
        <name>S-adenosyl-L-methionine</name>
        <dbReference type="ChEBI" id="CHEBI:59789"/>
    </ligand>
</feature>
<dbReference type="PANTHER" id="PTHR10920">
    <property type="entry name" value="RIBOSOMAL RNA METHYLTRANSFERASE"/>
    <property type="match status" value="1"/>
</dbReference>